<evidence type="ECO:0000313" key="2">
    <source>
        <dbReference type="EMBL" id="GGS17961.1"/>
    </source>
</evidence>
<dbReference type="Proteomes" id="UP000653493">
    <property type="component" value="Unassembled WGS sequence"/>
</dbReference>
<proteinExistence type="predicted"/>
<reference evidence="2" key="2">
    <citation type="submission" date="2020-09" db="EMBL/GenBank/DDBJ databases">
        <authorList>
            <person name="Sun Q."/>
            <person name="Ohkuma M."/>
        </authorList>
    </citation>
    <scope>NUCLEOTIDE SEQUENCE</scope>
    <source>
        <strain evidence="2">JCM 4234</strain>
    </source>
</reference>
<gene>
    <name evidence="2" type="ORF">GCM10010238_02570</name>
</gene>
<keyword evidence="3" id="KW-1185">Reference proteome</keyword>
<comment type="caution">
    <text evidence="2">The sequence shown here is derived from an EMBL/GenBank/DDBJ whole genome shotgun (WGS) entry which is preliminary data.</text>
</comment>
<feature type="region of interest" description="Disordered" evidence="1">
    <location>
        <begin position="1"/>
        <end position="36"/>
    </location>
</feature>
<sequence>MAGATATFTGGTVSDNTCTGRGGGIHNGLPGRWHGSAAIDSTATTLCSTPVSADTALPPAGGDYRETAP</sequence>
<evidence type="ECO:0000313" key="3">
    <source>
        <dbReference type="Proteomes" id="UP000653493"/>
    </source>
</evidence>
<name>A0A918G412_STRGD</name>
<organism evidence="2 3">
    <name type="scientific">Streptomyces griseoviridis</name>
    <dbReference type="NCBI Taxonomy" id="45398"/>
    <lineage>
        <taxon>Bacteria</taxon>
        <taxon>Bacillati</taxon>
        <taxon>Actinomycetota</taxon>
        <taxon>Actinomycetes</taxon>
        <taxon>Kitasatosporales</taxon>
        <taxon>Streptomycetaceae</taxon>
        <taxon>Streptomyces</taxon>
    </lineage>
</organism>
<dbReference type="EMBL" id="BMSL01000001">
    <property type="protein sequence ID" value="GGS17961.1"/>
    <property type="molecule type" value="Genomic_DNA"/>
</dbReference>
<accession>A0A918G412</accession>
<feature type="compositionally biased region" description="Low complexity" evidence="1">
    <location>
        <begin position="1"/>
        <end position="12"/>
    </location>
</feature>
<evidence type="ECO:0000256" key="1">
    <source>
        <dbReference type="SAM" id="MobiDB-lite"/>
    </source>
</evidence>
<protein>
    <submittedName>
        <fullName evidence="2">Uncharacterized protein</fullName>
    </submittedName>
</protein>
<feature type="region of interest" description="Disordered" evidence="1">
    <location>
        <begin position="48"/>
        <end position="69"/>
    </location>
</feature>
<dbReference type="AlphaFoldDB" id="A0A918G412"/>
<reference evidence="2" key="1">
    <citation type="journal article" date="2014" name="Int. J. Syst. Evol. Microbiol.">
        <title>Complete genome sequence of Corynebacterium casei LMG S-19264T (=DSM 44701T), isolated from a smear-ripened cheese.</title>
        <authorList>
            <consortium name="US DOE Joint Genome Institute (JGI-PGF)"/>
            <person name="Walter F."/>
            <person name="Albersmeier A."/>
            <person name="Kalinowski J."/>
            <person name="Ruckert C."/>
        </authorList>
    </citation>
    <scope>NUCLEOTIDE SEQUENCE</scope>
    <source>
        <strain evidence="2">JCM 4234</strain>
    </source>
</reference>